<gene>
    <name evidence="1" type="ORF">LIZ56_14790</name>
</gene>
<proteinExistence type="predicted"/>
<dbReference type="RefSeq" id="WP_306767145.1">
    <property type="nucleotide sequence ID" value="NZ_CP100127.1"/>
</dbReference>
<dbReference type="EMBL" id="JAJCJK010000037">
    <property type="protein sequence ID" value="MCB6939655.1"/>
    <property type="molecule type" value="Genomic_DNA"/>
</dbReference>
<reference evidence="1" key="1">
    <citation type="submission" date="2021-10" db="EMBL/GenBank/DDBJ databases">
        <title>Collection of gut derived symbiotic bacterial strains cultured from healthy donors.</title>
        <authorList>
            <person name="Lin H."/>
            <person name="Littmann E."/>
            <person name="Kohout C."/>
            <person name="Pamer E.G."/>
        </authorList>
    </citation>
    <scope>NUCLEOTIDE SEQUENCE</scope>
    <source>
        <strain evidence="1">DFI.9.42</strain>
    </source>
</reference>
<name>A0AAW4UCZ6_9FIRM</name>
<dbReference type="AlphaFoldDB" id="A0AAW4UCZ6"/>
<protein>
    <submittedName>
        <fullName evidence="1">Uncharacterized protein</fullName>
    </submittedName>
</protein>
<comment type="caution">
    <text evidence="1">The sequence shown here is derived from an EMBL/GenBank/DDBJ whole genome shotgun (WGS) entry which is preliminary data.</text>
</comment>
<accession>A0AAW4UCZ6</accession>
<sequence length="68" mass="7910">MFRESALKGMIAAGTYTKERVECIHNLQVKEDDANPKYSKEIVKKYTKCVVVVIMHFQKNGNKEFLKM</sequence>
<organism evidence="1 2">
    <name type="scientific">Agathobacter rectalis</name>
    <dbReference type="NCBI Taxonomy" id="39491"/>
    <lineage>
        <taxon>Bacteria</taxon>
        <taxon>Bacillati</taxon>
        <taxon>Bacillota</taxon>
        <taxon>Clostridia</taxon>
        <taxon>Lachnospirales</taxon>
        <taxon>Lachnospiraceae</taxon>
        <taxon>Agathobacter</taxon>
    </lineage>
</organism>
<evidence type="ECO:0000313" key="1">
    <source>
        <dbReference type="EMBL" id="MCB6939655.1"/>
    </source>
</evidence>
<evidence type="ECO:0000313" key="2">
    <source>
        <dbReference type="Proteomes" id="UP001197684"/>
    </source>
</evidence>
<dbReference type="Proteomes" id="UP001197684">
    <property type="component" value="Unassembled WGS sequence"/>
</dbReference>